<dbReference type="AlphaFoldDB" id="A0A547QAQ2"/>
<reference evidence="1 2" key="1">
    <citation type="submission" date="2019-06" db="EMBL/GenBank/DDBJ databases">
        <title>Paenimaribius caenipelagi gen. nov., sp. nov., isolated from a tidal flat.</title>
        <authorList>
            <person name="Yoon J.-H."/>
        </authorList>
    </citation>
    <scope>NUCLEOTIDE SEQUENCE [LARGE SCALE GENOMIC DNA]</scope>
    <source>
        <strain evidence="1 2">JBTF-M29</strain>
    </source>
</reference>
<name>A0A547QAQ2_9RHOB</name>
<evidence type="ECO:0000313" key="2">
    <source>
        <dbReference type="Proteomes" id="UP000318590"/>
    </source>
</evidence>
<dbReference type="RefSeq" id="WP_142832782.1">
    <property type="nucleotide sequence ID" value="NZ_VFSV01000001.1"/>
</dbReference>
<sequence>MATDPATDQWDLLADLRRGIGLLDPNDAPLDPDDLAVLDDLADGIDRLLGQQMMVGSEDVRSALRKEADFRIAQLAVTIRLCWDERGAALEMIDALLKGKKRVDGVEDLVAWVREIWQKMGGG</sequence>
<keyword evidence="2" id="KW-1185">Reference proteome</keyword>
<dbReference type="EMBL" id="VFSV01000001">
    <property type="protein sequence ID" value="TRD23459.1"/>
    <property type="molecule type" value="Genomic_DNA"/>
</dbReference>
<organism evidence="1 2">
    <name type="scientific">Palleronia caenipelagi</name>
    <dbReference type="NCBI Taxonomy" id="2489174"/>
    <lineage>
        <taxon>Bacteria</taxon>
        <taxon>Pseudomonadati</taxon>
        <taxon>Pseudomonadota</taxon>
        <taxon>Alphaproteobacteria</taxon>
        <taxon>Rhodobacterales</taxon>
        <taxon>Roseobacteraceae</taxon>
        <taxon>Palleronia</taxon>
    </lineage>
</organism>
<accession>A0A547QAQ2</accession>
<protein>
    <submittedName>
        <fullName evidence="1">Uncharacterized protein</fullName>
    </submittedName>
</protein>
<proteinExistence type="predicted"/>
<evidence type="ECO:0000313" key="1">
    <source>
        <dbReference type="EMBL" id="TRD23459.1"/>
    </source>
</evidence>
<comment type="caution">
    <text evidence="1">The sequence shown here is derived from an EMBL/GenBank/DDBJ whole genome shotgun (WGS) entry which is preliminary data.</text>
</comment>
<gene>
    <name evidence="1" type="ORF">FEV53_00125</name>
</gene>
<dbReference type="Proteomes" id="UP000318590">
    <property type="component" value="Unassembled WGS sequence"/>
</dbReference>